<dbReference type="AlphaFoldDB" id="A0AAX2J7C9"/>
<evidence type="ECO:0000313" key="1">
    <source>
        <dbReference type="EMBL" id="SQH25864.1"/>
    </source>
</evidence>
<gene>
    <name evidence="1" type="ORF">NCTC10529_02078</name>
</gene>
<proteinExistence type="predicted"/>
<reference evidence="1 2" key="1">
    <citation type="submission" date="2018-06" db="EMBL/GenBank/DDBJ databases">
        <authorList>
            <consortium name="Pathogen Informatics"/>
            <person name="Doyle S."/>
        </authorList>
    </citation>
    <scope>NUCLEOTIDE SEQUENCE [LARGE SCALE GENOMIC DNA]</scope>
    <source>
        <strain evidence="1 2">NCTC10529</strain>
    </source>
</reference>
<dbReference type="EMBL" id="LS483426">
    <property type="protein sequence ID" value="SQH25864.1"/>
    <property type="molecule type" value="Genomic_DNA"/>
</dbReference>
<dbReference type="InterPro" id="IPR021284">
    <property type="entry name" value="DUF2750"/>
</dbReference>
<evidence type="ECO:0000313" key="2">
    <source>
        <dbReference type="Proteomes" id="UP000248598"/>
    </source>
</evidence>
<name>A0AAX2J7C9_KINKI</name>
<protein>
    <submittedName>
        <fullName evidence="1">Protein of uncharacterized function (DUF2750)</fullName>
    </submittedName>
</protein>
<dbReference type="GeneID" id="93263337"/>
<organism evidence="1 2">
    <name type="scientific">Kingella kingae</name>
    <dbReference type="NCBI Taxonomy" id="504"/>
    <lineage>
        <taxon>Bacteria</taxon>
        <taxon>Pseudomonadati</taxon>
        <taxon>Pseudomonadota</taxon>
        <taxon>Betaproteobacteria</taxon>
        <taxon>Neisseriales</taxon>
        <taxon>Neisseriaceae</taxon>
        <taxon>Kingella</taxon>
    </lineage>
</organism>
<dbReference type="RefSeq" id="WP_003787498.1">
    <property type="nucleotide sequence ID" value="NZ_CP045141.1"/>
</dbReference>
<dbReference type="Proteomes" id="UP000248598">
    <property type="component" value="Chromosome 1"/>
</dbReference>
<accession>A0AAX2J7C9</accession>
<dbReference type="Pfam" id="PF11042">
    <property type="entry name" value="DUF2750"/>
    <property type="match status" value="1"/>
</dbReference>
<sequence length="153" mass="17909">MLNEKNPDTHYLQFVQNVVRDGMVYALQDQNDSFAECTSEEWFDQWGNPLSVLCFWDDADDALMCSQDEWSEYQLAEYSLDELMIEILPAMYEQEELVGIAFDPQLYGSEADPLQLLVDLISEIEHQNLHDEYDLEPLKKIVQDAQQENRVIH</sequence>